<evidence type="ECO:0000256" key="3">
    <source>
        <dbReference type="ARBA" id="ARBA00019010"/>
    </source>
</evidence>
<dbReference type="Gene3D" id="3.40.50.300">
    <property type="entry name" value="P-loop containing nucleotide triphosphate hydrolases"/>
    <property type="match status" value="1"/>
</dbReference>
<dbReference type="PROSITE" id="PS51257">
    <property type="entry name" value="PROKAR_LIPOPROTEIN"/>
    <property type="match status" value="1"/>
</dbReference>
<comment type="similarity">
    <text evidence="2">Belongs to the TsaE family.</text>
</comment>
<dbReference type="PANTHER" id="PTHR33540:SF2">
    <property type="entry name" value="TRNA THREONYLCARBAMOYLADENOSINE BIOSYNTHESIS PROTEIN TSAE"/>
    <property type="match status" value="1"/>
</dbReference>
<evidence type="ECO:0000256" key="1">
    <source>
        <dbReference type="ARBA" id="ARBA00004496"/>
    </source>
</evidence>
<keyword evidence="12" id="KW-1185">Reference proteome</keyword>
<evidence type="ECO:0000256" key="5">
    <source>
        <dbReference type="ARBA" id="ARBA00022694"/>
    </source>
</evidence>
<evidence type="ECO:0000256" key="10">
    <source>
        <dbReference type="ARBA" id="ARBA00032441"/>
    </source>
</evidence>
<accession>A0ABR5ZSW0</accession>
<name>A0ABR5ZSW0_9PROT</name>
<comment type="subcellular location">
    <subcellularLocation>
        <location evidence="1">Cytoplasm</location>
    </subcellularLocation>
</comment>
<gene>
    <name evidence="11" type="ORF">CPA56_05250</name>
</gene>
<dbReference type="Proteomes" id="UP000765338">
    <property type="component" value="Unassembled WGS sequence"/>
</dbReference>
<evidence type="ECO:0000313" key="11">
    <source>
        <dbReference type="EMBL" id="MBA5727386.1"/>
    </source>
</evidence>
<evidence type="ECO:0000256" key="4">
    <source>
        <dbReference type="ARBA" id="ARBA00022490"/>
    </source>
</evidence>
<evidence type="ECO:0000256" key="2">
    <source>
        <dbReference type="ARBA" id="ARBA00007599"/>
    </source>
</evidence>
<dbReference type="InterPro" id="IPR027417">
    <property type="entry name" value="P-loop_NTPase"/>
</dbReference>
<comment type="caution">
    <text evidence="11">The sequence shown here is derived from an EMBL/GenBank/DDBJ whole genome shotgun (WGS) entry which is preliminary data.</text>
</comment>
<keyword evidence="9" id="KW-0460">Magnesium</keyword>
<evidence type="ECO:0000256" key="8">
    <source>
        <dbReference type="ARBA" id="ARBA00022840"/>
    </source>
</evidence>
<reference evidence="11 12" key="1">
    <citation type="submission" date="2017-10" db="EMBL/GenBank/DDBJ databases">
        <authorList>
            <person name="Jakob F."/>
        </authorList>
    </citation>
    <scope>NUCLEOTIDE SEQUENCE [LARGE SCALE GENOMIC DNA]</scope>
    <source>
        <strain evidence="11 12">TMW 2.1889</strain>
    </source>
</reference>
<keyword evidence="7" id="KW-0547">Nucleotide-binding</keyword>
<evidence type="ECO:0000256" key="9">
    <source>
        <dbReference type="ARBA" id="ARBA00022842"/>
    </source>
</evidence>
<keyword evidence="6" id="KW-0479">Metal-binding</keyword>
<dbReference type="InterPro" id="IPR003442">
    <property type="entry name" value="T6A_TsaE"/>
</dbReference>
<dbReference type="SUPFAM" id="SSF52540">
    <property type="entry name" value="P-loop containing nucleoside triphosphate hydrolases"/>
    <property type="match status" value="1"/>
</dbReference>
<proteinExistence type="inferred from homology"/>
<dbReference type="Pfam" id="PF02367">
    <property type="entry name" value="TsaE"/>
    <property type="match status" value="1"/>
</dbReference>
<dbReference type="EMBL" id="PDLY01000003">
    <property type="protein sequence ID" value="MBA5727386.1"/>
    <property type="molecule type" value="Genomic_DNA"/>
</dbReference>
<dbReference type="PANTHER" id="PTHR33540">
    <property type="entry name" value="TRNA THREONYLCARBAMOYLADENOSINE BIOSYNTHESIS PROTEIN TSAE"/>
    <property type="match status" value="1"/>
</dbReference>
<keyword evidence="4" id="KW-0963">Cytoplasm</keyword>
<keyword evidence="5" id="KW-0819">tRNA processing</keyword>
<evidence type="ECO:0000313" key="12">
    <source>
        <dbReference type="Proteomes" id="UP000765338"/>
    </source>
</evidence>
<dbReference type="NCBIfam" id="TIGR00150">
    <property type="entry name" value="T6A_YjeE"/>
    <property type="match status" value="1"/>
</dbReference>
<evidence type="ECO:0000256" key="6">
    <source>
        <dbReference type="ARBA" id="ARBA00022723"/>
    </source>
</evidence>
<dbReference type="RefSeq" id="WP_182040995.1">
    <property type="nucleotide sequence ID" value="NZ_PDLY01000003.1"/>
</dbReference>
<keyword evidence="8" id="KW-0067">ATP-binding</keyword>
<sequence>MKMYLSSPQQTVSLACHLAGLLRSGDCLALQGEMGAGKSTFARALLRSLAGDEGLEVPSPTFALVQPYETKIGPVFHYDLWRLSGPDELYELSWDDACESIMLVEWPDRAEDLLPEEALHLTFAQGTGEQDRIVTLHGWPEERLASLSAFSEGRKG</sequence>
<evidence type="ECO:0000256" key="7">
    <source>
        <dbReference type="ARBA" id="ARBA00022741"/>
    </source>
</evidence>
<organism evidence="11 12">
    <name type="scientific">Bombella mellum</name>
    <dbReference type="NCBI Taxonomy" id="2039288"/>
    <lineage>
        <taxon>Bacteria</taxon>
        <taxon>Pseudomonadati</taxon>
        <taxon>Pseudomonadota</taxon>
        <taxon>Alphaproteobacteria</taxon>
        <taxon>Acetobacterales</taxon>
        <taxon>Acetobacteraceae</taxon>
        <taxon>Bombella</taxon>
    </lineage>
</organism>
<protein>
    <recommendedName>
        <fullName evidence="3">tRNA threonylcarbamoyladenosine biosynthesis protein TsaE</fullName>
    </recommendedName>
    <alternativeName>
        <fullName evidence="10">t(6)A37 threonylcarbamoyladenosine biosynthesis protein TsaE</fullName>
    </alternativeName>
</protein>